<keyword evidence="1 6" id="KW-0479">Metal-binding</keyword>
<dbReference type="RefSeq" id="WP_188451233.1">
    <property type="nucleotide sequence ID" value="NZ_BMFS01000002.1"/>
</dbReference>
<dbReference type="Pfam" id="PF10609">
    <property type="entry name" value="ParA"/>
    <property type="match status" value="1"/>
</dbReference>
<gene>
    <name evidence="7" type="ORF">GCM10007420_07760</name>
</gene>
<evidence type="ECO:0000256" key="3">
    <source>
        <dbReference type="ARBA" id="ARBA00022840"/>
    </source>
</evidence>
<comment type="function">
    <text evidence="6">Binds and transfers iron-sulfur (Fe-S) clusters to target apoproteins. Can hydrolyze ATP.</text>
</comment>
<keyword evidence="8" id="KW-1185">Reference proteome</keyword>
<keyword evidence="5 6" id="KW-0411">Iron-sulfur</keyword>
<dbReference type="Gene3D" id="3.40.50.300">
    <property type="entry name" value="P-loop containing nucleotide triphosphate hydrolases"/>
    <property type="match status" value="1"/>
</dbReference>
<proteinExistence type="inferred from homology"/>
<dbReference type="CDD" id="cd02037">
    <property type="entry name" value="Mrp_NBP35"/>
    <property type="match status" value="1"/>
</dbReference>
<comment type="similarity">
    <text evidence="6">Belongs to the Mrp/NBP35 ATP-binding proteins family.</text>
</comment>
<dbReference type="EMBL" id="BMFS01000002">
    <property type="protein sequence ID" value="GGG94640.1"/>
    <property type="molecule type" value="Genomic_DNA"/>
</dbReference>
<evidence type="ECO:0000256" key="1">
    <source>
        <dbReference type="ARBA" id="ARBA00022723"/>
    </source>
</evidence>
<evidence type="ECO:0000313" key="7">
    <source>
        <dbReference type="EMBL" id="GGG94640.1"/>
    </source>
</evidence>
<sequence length="359" mass="37351">MQDDSAQTVRQALETQLPELKARVSAVDVRSAIATIILTPPDGGDGADEEAGLRARAEKAVLAVEGIERVRIIVETERRPVREAKRSAPSPAKAPAPLIIAVGSGKGGVGKSTVAANLAGACVRQGLRTGLVDADVFGPSAPRLFGLTEAPGLRKTDAGIVPLQAHGVKLVSTGFLVGGREPVVWRGPMVTGAIRQFLTEVDWDGGDGPLDVLIIDMPPGTGDAQLAIAQGMPISGAVIVSTPQTVALDDARKAMALFERTEIPVLGMIENMSFFLCPHCGEGSEIFGRGGVRSEAGLMGVPFLGEIPLHPSLREASDEGRLVALEDGPLARAFASAAGAMLETARTANRPAPEIVFED</sequence>
<keyword evidence="3 6" id="KW-0067">ATP-binding</keyword>
<evidence type="ECO:0000256" key="5">
    <source>
        <dbReference type="ARBA" id="ARBA00023014"/>
    </source>
</evidence>
<dbReference type="InterPro" id="IPR027417">
    <property type="entry name" value="P-loop_NTPase"/>
</dbReference>
<evidence type="ECO:0000256" key="6">
    <source>
        <dbReference type="HAMAP-Rule" id="MF_02040"/>
    </source>
</evidence>
<dbReference type="PANTHER" id="PTHR42961:SF2">
    <property type="entry name" value="IRON-SULFUR PROTEIN NUBPL"/>
    <property type="match status" value="1"/>
</dbReference>
<protein>
    <recommendedName>
        <fullName evidence="6">Iron-sulfur cluster carrier protein</fullName>
    </recommendedName>
</protein>
<evidence type="ECO:0000313" key="8">
    <source>
        <dbReference type="Proteomes" id="UP000648722"/>
    </source>
</evidence>
<feature type="binding site" evidence="6">
    <location>
        <begin position="105"/>
        <end position="112"/>
    </location>
    <ligand>
        <name>ATP</name>
        <dbReference type="ChEBI" id="CHEBI:30616"/>
    </ligand>
</feature>
<keyword evidence="6" id="KW-0378">Hydrolase</keyword>
<evidence type="ECO:0000256" key="4">
    <source>
        <dbReference type="ARBA" id="ARBA00023004"/>
    </source>
</evidence>
<dbReference type="Proteomes" id="UP000648722">
    <property type="component" value="Unassembled WGS sequence"/>
</dbReference>
<dbReference type="InterPro" id="IPR019591">
    <property type="entry name" value="Mrp/NBP35_ATP-bd"/>
</dbReference>
<keyword evidence="2 6" id="KW-0547">Nucleotide-binding</keyword>
<dbReference type="InterPro" id="IPR044304">
    <property type="entry name" value="NUBPL-like"/>
</dbReference>
<dbReference type="HAMAP" id="MF_02040">
    <property type="entry name" value="Mrp_NBP35"/>
    <property type="match status" value="1"/>
</dbReference>
<organism evidence="7 8">
    <name type="scientific">Glycocaulis albus</name>
    <dbReference type="NCBI Taxonomy" id="1382801"/>
    <lineage>
        <taxon>Bacteria</taxon>
        <taxon>Pseudomonadati</taxon>
        <taxon>Pseudomonadota</taxon>
        <taxon>Alphaproteobacteria</taxon>
        <taxon>Maricaulales</taxon>
        <taxon>Maricaulaceae</taxon>
        <taxon>Glycocaulis</taxon>
    </lineage>
</organism>
<dbReference type="PANTHER" id="PTHR42961">
    <property type="entry name" value="IRON-SULFUR PROTEIN NUBPL"/>
    <property type="match status" value="1"/>
</dbReference>
<dbReference type="SUPFAM" id="SSF52540">
    <property type="entry name" value="P-loop containing nucleoside triphosphate hydrolases"/>
    <property type="match status" value="1"/>
</dbReference>
<accession>A0ABQ1XIR6</accession>
<comment type="caution">
    <text evidence="7">The sequence shown here is derived from an EMBL/GenBank/DDBJ whole genome shotgun (WGS) entry which is preliminary data.</text>
</comment>
<name>A0ABQ1XIR6_9PROT</name>
<keyword evidence="4 6" id="KW-0408">Iron</keyword>
<reference evidence="8" key="1">
    <citation type="journal article" date="2019" name="Int. J. Syst. Evol. Microbiol.">
        <title>The Global Catalogue of Microorganisms (GCM) 10K type strain sequencing project: providing services to taxonomists for standard genome sequencing and annotation.</title>
        <authorList>
            <consortium name="The Broad Institute Genomics Platform"/>
            <consortium name="The Broad Institute Genome Sequencing Center for Infectious Disease"/>
            <person name="Wu L."/>
            <person name="Ma J."/>
        </authorList>
    </citation>
    <scope>NUCLEOTIDE SEQUENCE [LARGE SCALE GENOMIC DNA]</scope>
    <source>
        <strain evidence="8">CGMCC 1.12766</strain>
    </source>
</reference>
<evidence type="ECO:0000256" key="2">
    <source>
        <dbReference type="ARBA" id="ARBA00022741"/>
    </source>
</evidence>
<dbReference type="InterPro" id="IPR033756">
    <property type="entry name" value="YlxH/NBP35"/>
</dbReference>
<comment type="subunit">
    <text evidence="6">Homodimer.</text>
</comment>